<dbReference type="PANTHER" id="PTHR44196:SF1">
    <property type="entry name" value="DEHYDROGENASE_REDUCTASE SDR FAMILY MEMBER 7B"/>
    <property type="match status" value="1"/>
</dbReference>
<dbReference type="InterPro" id="IPR002347">
    <property type="entry name" value="SDR_fam"/>
</dbReference>
<dbReference type="RefSeq" id="WP_170065491.1">
    <property type="nucleotide sequence ID" value="NZ_NIGF01000008.1"/>
</dbReference>
<dbReference type="InterPro" id="IPR036291">
    <property type="entry name" value="NAD(P)-bd_dom_sf"/>
</dbReference>
<dbReference type="InterPro" id="IPR057326">
    <property type="entry name" value="KR_dom"/>
</dbReference>
<dbReference type="GO" id="GO:0016491">
    <property type="term" value="F:oxidoreductase activity"/>
    <property type="evidence" value="ECO:0007669"/>
    <property type="project" value="UniProtKB-KW"/>
</dbReference>
<comment type="caution">
    <text evidence="5">The sequence shown here is derived from an EMBL/GenBank/DDBJ whole genome shotgun (WGS) entry which is preliminary data.</text>
</comment>
<feature type="domain" description="Ketoreductase" evidence="4">
    <location>
        <begin position="11"/>
        <end position="193"/>
    </location>
</feature>
<evidence type="ECO:0000256" key="2">
    <source>
        <dbReference type="ARBA" id="ARBA00023002"/>
    </source>
</evidence>
<keyword evidence="3" id="KW-0472">Membrane</keyword>
<protein>
    <submittedName>
        <fullName evidence="5">Short-chain dehydrogenase</fullName>
    </submittedName>
</protein>
<proteinExistence type="inferred from homology"/>
<feature type="transmembrane region" description="Helical" evidence="3">
    <location>
        <begin position="312"/>
        <end position="330"/>
    </location>
</feature>
<evidence type="ECO:0000256" key="1">
    <source>
        <dbReference type="ARBA" id="ARBA00006484"/>
    </source>
</evidence>
<reference evidence="5 6" key="1">
    <citation type="journal article" date="2018" name="Syst. Appl. Microbiol.">
        <title>Abditibacterium utsteinense sp. nov., the first cultivated member of candidate phylum FBP, isolated from ice-free Antarctic soil samples.</title>
        <authorList>
            <person name="Tahon G."/>
            <person name="Tytgat B."/>
            <person name="Lebbe L."/>
            <person name="Carlier A."/>
            <person name="Willems A."/>
        </authorList>
    </citation>
    <scope>NUCLEOTIDE SEQUENCE [LARGE SCALE GENOMIC DNA]</scope>
    <source>
        <strain evidence="5 6">LMG 29911</strain>
    </source>
</reference>
<keyword evidence="3" id="KW-1133">Transmembrane helix</keyword>
<comment type="similarity">
    <text evidence="1">Belongs to the short-chain dehydrogenases/reductases (SDR) family.</text>
</comment>
<dbReference type="AlphaFoldDB" id="A0A2S8SSP4"/>
<dbReference type="EMBL" id="NIGF01000008">
    <property type="protein sequence ID" value="PQV63821.1"/>
    <property type="molecule type" value="Genomic_DNA"/>
</dbReference>
<gene>
    <name evidence="5" type="ORF">B1R32_10825</name>
</gene>
<dbReference type="Pfam" id="PF00106">
    <property type="entry name" value="adh_short"/>
    <property type="match status" value="1"/>
</dbReference>
<dbReference type="InterPro" id="IPR020904">
    <property type="entry name" value="Sc_DH/Rdtase_CS"/>
</dbReference>
<dbReference type="PROSITE" id="PS00061">
    <property type="entry name" value="ADH_SHORT"/>
    <property type="match status" value="1"/>
</dbReference>
<keyword evidence="3" id="KW-0812">Transmembrane</keyword>
<dbReference type="SMART" id="SM00822">
    <property type="entry name" value="PKS_KR"/>
    <property type="match status" value="1"/>
</dbReference>
<dbReference type="SUPFAM" id="SSF51735">
    <property type="entry name" value="NAD(P)-binding Rossmann-fold domains"/>
    <property type="match status" value="1"/>
</dbReference>
<dbReference type="Proteomes" id="UP000237684">
    <property type="component" value="Unassembled WGS sequence"/>
</dbReference>
<keyword evidence="6" id="KW-1185">Reference proteome</keyword>
<dbReference type="NCBIfam" id="NF005495">
    <property type="entry name" value="PRK07109.1"/>
    <property type="match status" value="1"/>
</dbReference>
<keyword evidence="2" id="KW-0560">Oxidoreductase</keyword>
<accession>A0A2S8SSP4</accession>
<organism evidence="5 6">
    <name type="scientific">Abditibacterium utsteinense</name>
    <dbReference type="NCBI Taxonomy" id="1960156"/>
    <lineage>
        <taxon>Bacteria</taxon>
        <taxon>Pseudomonadati</taxon>
        <taxon>Abditibacteriota</taxon>
        <taxon>Abditibacteriia</taxon>
        <taxon>Abditibacteriales</taxon>
        <taxon>Abditibacteriaceae</taxon>
        <taxon>Abditibacterium</taxon>
    </lineage>
</organism>
<evidence type="ECO:0000259" key="4">
    <source>
        <dbReference type="SMART" id="SM00822"/>
    </source>
</evidence>
<evidence type="ECO:0000313" key="6">
    <source>
        <dbReference type="Proteomes" id="UP000237684"/>
    </source>
</evidence>
<dbReference type="PANTHER" id="PTHR44196">
    <property type="entry name" value="DEHYDROGENASE/REDUCTASE SDR FAMILY MEMBER 7B"/>
    <property type="match status" value="1"/>
</dbReference>
<dbReference type="FunCoup" id="A0A2S8SSP4">
    <property type="interactions" value="12"/>
</dbReference>
<dbReference type="InParanoid" id="A0A2S8SSP4"/>
<dbReference type="PRINTS" id="PR00081">
    <property type="entry name" value="GDHRDH"/>
</dbReference>
<evidence type="ECO:0000313" key="5">
    <source>
        <dbReference type="EMBL" id="PQV63821.1"/>
    </source>
</evidence>
<dbReference type="Gene3D" id="3.40.50.720">
    <property type="entry name" value="NAD(P)-binding Rossmann-like Domain"/>
    <property type="match status" value="1"/>
</dbReference>
<evidence type="ECO:0000256" key="3">
    <source>
        <dbReference type="SAM" id="Phobius"/>
    </source>
</evidence>
<name>A0A2S8SSP4_9BACT</name>
<dbReference type="GO" id="GO:0016020">
    <property type="term" value="C:membrane"/>
    <property type="evidence" value="ECO:0007669"/>
    <property type="project" value="TreeGrafter"/>
</dbReference>
<sequence length="333" mass="35524">MAIKLKPLKEQVAVVFGASSGIGRATALQMAAGGAKVVVAARSEDGLQTLVQEIENAGGTAISVVADVTELGQIENVANVAVDKFGRIDTWIHCAAAAMWATFEDTTPEEYSRVIDVTLKGAAWSAMVALPHLKKQGGALIQVGSVESVVGIPYQSAYGSAKHGMKAYLDVLRIELDHENIPVSVTTIMPTGINTPFYNNARTKIGVKPVAPPPLYQPGIVAKAIVAAAQKPIPEIVVGGGGWLFAISKRFAPHLTDAFLRLTTFKLQKTDEPKAANAPTNLFHTLNDNRVEGDYDKSRGTSLVTWLETHPSLRTALGYGVFFAVIALVIRKK</sequence>